<organism evidence="1 2">
    <name type="scientific">Rhizophagus irregularis</name>
    <dbReference type="NCBI Taxonomy" id="588596"/>
    <lineage>
        <taxon>Eukaryota</taxon>
        <taxon>Fungi</taxon>
        <taxon>Fungi incertae sedis</taxon>
        <taxon>Mucoromycota</taxon>
        <taxon>Glomeromycotina</taxon>
        <taxon>Glomeromycetes</taxon>
        <taxon>Glomerales</taxon>
        <taxon>Glomeraceae</taxon>
        <taxon>Rhizophagus</taxon>
    </lineage>
</organism>
<dbReference type="AlphaFoldDB" id="A0A2N0QGR4"/>
<accession>A0A2N0QGR4</accession>
<comment type="caution">
    <text evidence="1">The sequence shown here is derived from an EMBL/GenBank/DDBJ whole genome shotgun (WGS) entry which is preliminary data.</text>
</comment>
<sequence length="75" mass="9078">MKLTREDILSRTHENMKEMVSTGQGKENLNIYEACIPDRMHHIDLRLFKYQLEFTQEIIKKIGRLELQKIFDERL</sequence>
<proteinExistence type="predicted"/>
<evidence type="ECO:0000313" key="2">
    <source>
        <dbReference type="Proteomes" id="UP000232688"/>
    </source>
</evidence>
<reference evidence="1 2" key="1">
    <citation type="submission" date="2017-10" db="EMBL/GenBank/DDBJ databases">
        <title>Extensive intraspecific genome diversity in a model arbuscular mycorrhizal fungus.</title>
        <authorList>
            <person name="Chen E.C.H."/>
            <person name="Morin E."/>
            <person name="Baudet D."/>
            <person name="Noel J."/>
            <person name="Ndikumana S."/>
            <person name="Charron P."/>
            <person name="St-Onge C."/>
            <person name="Giorgi J."/>
            <person name="Grigoriev I.V."/>
            <person name="Roux C."/>
            <person name="Martin F.M."/>
            <person name="Corradi N."/>
        </authorList>
    </citation>
    <scope>NUCLEOTIDE SEQUENCE [LARGE SCALE GENOMIC DNA]</scope>
    <source>
        <strain evidence="1 2">A1</strain>
    </source>
</reference>
<name>A0A2N0QGR4_9GLOM</name>
<gene>
    <name evidence="1" type="ORF">RhiirA1_486980</name>
</gene>
<protein>
    <submittedName>
        <fullName evidence="1">Uncharacterized protein</fullName>
    </submittedName>
</protein>
<dbReference type="VEuPathDB" id="FungiDB:RhiirA1_486980"/>
<reference evidence="1 2" key="2">
    <citation type="submission" date="2017-10" db="EMBL/GenBank/DDBJ databases">
        <title>Genome analyses suggest a sexual origin of heterokaryosis in a supposedly ancient asexual fungus.</title>
        <authorList>
            <person name="Corradi N."/>
            <person name="Sedzielewska K."/>
            <person name="Noel J."/>
            <person name="Charron P."/>
            <person name="Farinelli L."/>
            <person name="Marton T."/>
            <person name="Kruger M."/>
            <person name="Pelin A."/>
            <person name="Brachmann A."/>
            <person name="Corradi N."/>
        </authorList>
    </citation>
    <scope>NUCLEOTIDE SEQUENCE [LARGE SCALE GENOMIC DNA]</scope>
    <source>
        <strain evidence="1 2">A1</strain>
    </source>
</reference>
<dbReference type="EMBL" id="LLXH01010620">
    <property type="protein sequence ID" value="PKC50235.1"/>
    <property type="molecule type" value="Genomic_DNA"/>
</dbReference>
<evidence type="ECO:0000313" key="1">
    <source>
        <dbReference type="EMBL" id="PKC50235.1"/>
    </source>
</evidence>
<dbReference type="Proteomes" id="UP000232688">
    <property type="component" value="Unassembled WGS sequence"/>
</dbReference>